<reference evidence="15" key="1">
    <citation type="submission" date="2022-07" db="EMBL/GenBank/DDBJ databases">
        <title>Complete genome of Mycoplasma equigenitalium type strain T37.</title>
        <authorList>
            <person name="Spergser J."/>
        </authorList>
    </citation>
    <scope>NUCLEOTIDE SEQUENCE</scope>
    <source>
        <strain evidence="15">T37</strain>
    </source>
</reference>
<evidence type="ECO:0000256" key="1">
    <source>
        <dbReference type="ARBA" id="ARBA00004651"/>
    </source>
</evidence>
<feature type="transmembrane region" description="Helical" evidence="14">
    <location>
        <begin position="186"/>
        <end position="205"/>
    </location>
</feature>
<keyword evidence="4" id="KW-1003">Cell membrane</keyword>
<feature type="transmembrane region" description="Helical" evidence="14">
    <location>
        <begin position="347"/>
        <end position="367"/>
    </location>
</feature>
<evidence type="ECO:0000256" key="10">
    <source>
        <dbReference type="ARBA" id="ARBA00037387"/>
    </source>
</evidence>
<evidence type="ECO:0000256" key="4">
    <source>
        <dbReference type="ARBA" id="ARBA00022475"/>
    </source>
</evidence>
<evidence type="ECO:0000256" key="5">
    <source>
        <dbReference type="ARBA" id="ARBA00022597"/>
    </source>
</evidence>
<proteinExistence type="inferred from homology"/>
<dbReference type="PANTHER" id="PTHR33843">
    <property type="entry name" value="ASCORBATE-SPECIFIC PTS SYSTEM EIIC COMPONENT"/>
    <property type="match status" value="1"/>
</dbReference>
<comment type="similarity">
    <text evidence="11">Belongs to the UlaA family.</text>
</comment>
<evidence type="ECO:0000256" key="13">
    <source>
        <dbReference type="ARBA" id="ARBA00042859"/>
    </source>
</evidence>
<comment type="function">
    <text evidence="10">The phosphoenolpyruvate-dependent sugar phosphotransferase system (sugar PTS), a major carbohydrate active transport system, catalyzes the phosphorylation of incoming sugar substrates concomitantly with their translocation across the cell membrane. The enzyme II UlaABC PTS system is involved in ascorbate transport.</text>
</comment>
<evidence type="ECO:0000256" key="7">
    <source>
        <dbReference type="ARBA" id="ARBA00022692"/>
    </source>
</evidence>
<feature type="transmembrane region" description="Helical" evidence="14">
    <location>
        <begin position="144"/>
        <end position="165"/>
    </location>
</feature>
<evidence type="ECO:0000256" key="14">
    <source>
        <dbReference type="SAM" id="Phobius"/>
    </source>
</evidence>
<evidence type="ECO:0000256" key="11">
    <source>
        <dbReference type="ARBA" id="ARBA00038218"/>
    </source>
</evidence>
<evidence type="ECO:0000256" key="6">
    <source>
        <dbReference type="ARBA" id="ARBA00022683"/>
    </source>
</evidence>
<sequence>MSENKTTRKFNWKALVVGLVILALFVGGWLLTVGLKKWDFAAGTTYFMKNILIDNFLGVNAILIGLLVLIGYLVLGRSISDSLIGTIKAIIGVLVLSIGSGVLINMAKPIFVGISKLGSNVTPLDPYMGWVSGETFLKGIDGAFVSWISFALLIGFAINIILVALRRWTNVHSLMITGHVMFQQSALVVTTVFFTMFSGAQFLTSAKLPTAAAQAGVVILSGLILGAYWAVASTATIKGSDIVTEDAGFAVGHQQMIGAAVAYGVGKFFGKKEDSAETKKLSNKIKVFEDNIFTQSVIILILFLILVLILQFAPLPNSVTAEKVRFSINNVVLNSKEYGTWNVAGGAFWLTNLVLGSLKVVGSILVIQMGVRMFVTELQQSFQGISEKLVPGAVVAVDCAATYGFSPNSVTYGFVSGTIAQFAAMGLVLGLSFAPLGDFKLVTPIPLFITLFFNSGTLGVFANASGGFKASLIVPAIFGFVEILVVAFGLSILQTYGGNNAGWASPYATGYNGMFDWTLVWGLLLIIASYNMYVSFIVFSLVPVLLILSAQIVDSNRQEKATFFQKLFRIKPNLREEAKAEAVAAE</sequence>
<evidence type="ECO:0000256" key="12">
    <source>
        <dbReference type="ARBA" id="ARBA00039702"/>
    </source>
</evidence>
<accession>A0ABY5J1V8</accession>
<comment type="subunit">
    <text evidence="2">Homodimer.</text>
</comment>
<feature type="transmembrane region" description="Helical" evidence="14">
    <location>
        <begin position="445"/>
        <end position="466"/>
    </location>
</feature>
<evidence type="ECO:0000256" key="2">
    <source>
        <dbReference type="ARBA" id="ARBA00011738"/>
    </source>
</evidence>
<dbReference type="Proteomes" id="UP001059576">
    <property type="component" value="Chromosome"/>
</dbReference>
<feature type="transmembrane region" description="Helical" evidence="14">
    <location>
        <begin position="87"/>
        <end position="107"/>
    </location>
</feature>
<dbReference type="PANTHER" id="PTHR33843:SF4">
    <property type="entry name" value="ASCORBATE-SPECIFIC PTS SYSTEM EIIC COMPONENT"/>
    <property type="match status" value="1"/>
</dbReference>
<feature type="transmembrane region" description="Helical" evidence="14">
    <location>
        <begin position="472"/>
        <end position="493"/>
    </location>
</feature>
<gene>
    <name evidence="15" type="ORF">NPA09_01485</name>
</gene>
<feature type="transmembrane region" description="Helical" evidence="14">
    <location>
        <begin position="51"/>
        <end position="75"/>
    </location>
</feature>
<keyword evidence="8 14" id="KW-1133">Transmembrane helix</keyword>
<feature type="transmembrane region" description="Helical" evidence="14">
    <location>
        <begin position="12"/>
        <end position="31"/>
    </location>
</feature>
<dbReference type="RefSeq" id="WP_129721922.1">
    <property type="nucleotide sequence ID" value="NZ_CP101808.1"/>
</dbReference>
<evidence type="ECO:0000313" key="16">
    <source>
        <dbReference type="Proteomes" id="UP001059576"/>
    </source>
</evidence>
<feature type="transmembrane region" description="Helical" evidence="14">
    <location>
        <begin position="211"/>
        <end position="231"/>
    </location>
</feature>
<dbReference type="InterPro" id="IPR051562">
    <property type="entry name" value="Ascorbate-PTS_EIIC"/>
</dbReference>
<keyword evidence="16" id="KW-1185">Reference proteome</keyword>
<feature type="transmembrane region" description="Helical" evidence="14">
    <location>
        <begin position="292"/>
        <end position="313"/>
    </location>
</feature>
<evidence type="ECO:0000256" key="8">
    <source>
        <dbReference type="ARBA" id="ARBA00022989"/>
    </source>
</evidence>
<dbReference type="Pfam" id="PF03611">
    <property type="entry name" value="EIIC-GAT"/>
    <property type="match status" value="1"/>
</dbReference>
<keyword evidence="6" id="KW-0598">Phosphotransferase system</keyword>
<dbReference type="EMBL" id="CP101808">
    <property type="protein sequence ID" value="UUD37228.1"/>
    <property type="molecule type" value="Genomic_DNA"/>
</dbReference>
<keyword evidence="3" id="KW-0813">Transport</keyword>
<evidence type="ECO:0000256" key="9">
    <source>
        <dbReference type="ARBA" id="ARBA00023136"/>
    </source>
</evidence>
<organism evidence="15 16">
    <name type="scientific">Mycoplasmopsis equigenitalium</name>
    <dbReference type="NCBI Taxonomy" id="114883"/>
    <lineage>
        <taxon>Bacteria</taxon>
        <taxon>Bacillati</taxon>
        <taxon>Mycoplasmatota</taxon>
        <taxon>Mycoplasmoidales</taxon>
        <taxon>Metamycoplasmataceae</taxon>
        <taxon>Mycoplasmopsis</taxon>
    </lineage>
</organism>
<protein>
    <recommendedName>
        <fullName evidence="12">Ascorbate-specific PTS system EIIC component</fullName>
    </recommendedName>
    <alternativeName>
        <fullName evidence="13">Ascorbate-specific permease IIC component UlaA</fullName>
    </alternativeName>
</protein>
<comment type="subcellular location">
    <subcellularLocation>
        <location evidence="1">Cell membrane</location>
        <topology evidence="1">Multi-pass membrane protein</topology>
    </subcellularLocation>
</comment>
<dbReference type="InterPro" id="IPR004703">
    <property type="entry name" value="PTS_sugar-sp_permease"/>
</dbReference>
<feature type="transmembrane region" description="Helical" evidence="14">
    <location>
        <begin position="412"/>
        <end position="433"/>
    </location>
</feature>
<keyword evidence="5" id="KW-0762">Sugar transport</keyword>
<dbReference type="NCBIfam" id="NF006924">
    <property type="entry name" value="PRK09410.2-2"/>
    <property type="match status" value="1"/>
</dbReference>
<keyword evidence="7 14" id="KW-0812">Transmembrane</keyword>
<keyword evidence="9 14" id="KW-0472">Membrane</keyword>
<evidence type="ECO:0000256" key="3">
    <source>
        <dbReference type="ARBA" id="ARBA00022448"/>
    </source>
</evidence>
<feature type="transmembrane region" description="Helical" evidence="14">
    <location>
        <begin position="536"/>
        <end position="553"/>
    </location>
</feature>
<name>A0ABY5J1V8_9BACT</name>
<dbReference type="NCBIfam" id="NF006925">
    <property type="entry name" value="PRK09410.2-3"/>
    <property type="match status" value="1"/>
</dbReference>
<evidence type="ECO:0000313" key="15">
    <source>
        <dbReference type="EMBL" id="UUD37228.1"/>
    </source>
</evidence>